<dbReference type="InterPro" id="IPR010869">
    <property type="entry name" value="DUF1501"/>
</dbReference>
<dbReference type="EMBL" id="AP024702">
    <property type="protein sequence ID" value="BCX48662.1"/>
    <property type="molecule type" value="Genomic_DNA"/>
</dbReference>
<evidence type="ECO:0000313" key="1">
    <source>
        <dbReference type="EMBL" id="BCX48662.1"/>
    </source>
</evidence>
<sequence>MSIDFHSRREFLYGLGATLGTAAFNAMAEEERSGPLDPKKGHLPAKAKSCILLYLEGGPSHIDTFDPKPELSRIDGKGFKNQDKLTSGMARGDRRYVGSPFKFRQVGKGGLWMCEHFRELAGVADDLCIYRGCQGESVNHPTANLHMNTGNRLGGDPAIGSWVGYGLGSENRNLPGFVVLPGTYYPQSGAANWTNGFLPAHFQGTPLRPTGAPILDLEARGNIPRSVGRRNLDLLAELEKSHRARHPEHDDLAARMHSYELMFRMQAEVPGLLDLTGEDEKTRSMYGLDRKETQEFGRSCLLARRLVEKGVRFVQAYSSGWDSHDDLKSAHGARMAAVDRPIAALIRDLKQRGLLDETLVVILGEFGRSPDNAVSRGRVGRDHNPKAMSVVFAGGGVPAGTYVGRTDEIGGEAVEVVHPIRDLHVTLLHLLGLDDNKLTYLHGGRFKQLSQTGGNLIRELVG</sequence>
<reference evidence="1 2" key="1">
    <citation type="submission" date="2021-06" db="EMBL/GenBank/DDBJ databases">
        <title>Complete genome of Haloferula helveola possessing various polysaccharide degrading enzymes.</title>
        <authorList>
            <person name="Takami H."/>
            <person name="Huang C."/>
            <person name="Hamasaki K."/>
        </authorList>
    </citation>
    <scope>NUCLEOTIDE SEQUENCE [LARGE SCALE GENOMIC DNA]</scope>
    <source>
        <strain evidence="1 2">CN-1</strain>
    </source>
</reference>
<name>A0ABM7REU8_9BACT</name>
<dbReference type="InterPro" id="IPR017850">
    <property type="entry name" value="Alkaline_phosphatase_core_sf"/>
</dbReference>
<dbReference type="PANTHER" id="PTHR43737:SF1">
    <property type="entry name" value="DUF1501 DOMAIN-CONTAINING PROTEIN"/>
    <property type="match status" value="1"/>
</dbReference>
<dbReference type="Proteomes" id="UP001374893">
    <property type="component" value="Chromosome"/>
</dbReference>
<evidence type="ECO:0000313" key="2">
    <source>
        <dbReference type="Proteomes" id="UP001374893"/>
    </source>
</evidence>
<gene>
    <name evidence="1" type="ORF">HAHE_25700</name>
</gene>
<dbReference type="PROSITE" id="PS51318">
    <property type="entry name" value="TAT"/>
    <property type="match status" value="1"/>
</dbReference>
<accession>A0ABM7REU8</accession>
<dbReference type="SUPFAM" id="SSF53649">
    <property type="entry name" value="Alkaline phosphatase-like"/>
    <property type="match status" value="1"/>
</dbReference>
<dbReference type="Gene3D" id="3.40.720.10">
    <property type="entry name" value="Alkaline Phosphatase, subunit A"/>
    <property type="match status" value="1"/>
</dbReference>
<keyword evidence="2" id="KW-1185">Reference proteome</keyword>
<organism evidence="1 2">
    <name type="scientific">Haloferula helveola</name>
    <dbReference type="NCBI Taxonomy" id="490095"/>
    <lineage>
        <taxon>Bacteria</taxon>
        <taxon>Pseudomonadati</taxon>
        <taxon>Verrucomicrobiota</taxon>
        <taxon>Verrucomicrobiia</taxon>
        <taxon>Verrucomicrobiales</taxon>
        <taxon>Verrucomicrobiaceae</taxon>
        <taxon>Haloferula</taxon>
    </lineage>
</organism>
<evidence type="ECO:0008006" key="3">
    <source>
        <dbReference type="Google" id="ProtNLM"/>
    </source>
</evidence>
<dbReference type="InterPro" id="IPR006311">
    <property type="entry name" value="TAT_signal"/>
</dbReference>
<dbReference type="RefSeq" id="WP_338684987.1">
    <property type="nucleotide sequence ID" value="NZ_AP024702.1"/>
</dbReference>
<protein>
    <recommendedName>
        <fullName evidence="3">DUF1501 domain-containing protein</fullName>
    </recommendedName>
</protein>
<proteinExistence type="predicted"/>
<dbReference type="PANTHER" id="PTHR43737">
    <property type="entry name" value="BLL7424 PROTEIN"/>
    <property type="match status" value="1"/>
</dbReference>
<dbReference type="Pfam" id="PF07394">
    <property type="entry name" value="DUF1501"/>
    <property type="match status" value="1"/>
</dbReference>